<keyword evidence="14" id="KW-0460">Magnesium</keyword>
<evidence type="ECO:0000313" key="23">
    <source>
        <dbReference type="EnsemblMetazoa" id="XP_022644522"/>
    </source>
</evidence>
<dbReference type="SUPFAM" id="SSF46785">
    <property type="entry name" value="Winged helix' DNA-binding domain"/>
    <property type="match status" value="1"/>
</dbReference>
<evidence type="ECO:0000256" key="5">
    <source>
        <dbReference type="ARBA" id="ARBA00022490"/>
    </source>
</evidence>
<organism evidence="23 24">
    <name type="scientific">Varroa destructor</name>
    <name type="common">Honeybee mite</name>
    <dbReference type="NCBI Taxonomy" id="109461"/>
    <lineage>
        <taxon>Eukaryota</taxon>
        <taxon>Metazoa</taxon>
        <taxon>Ecdysozoa</taxon>
        <taxon>Arthropoda</taxon>
        <taxon>Chelicerata</taxon>
        <taxon>Arachnida</taxon>
        <taxon>Acari</taxon>
        <taxon>Parasitiformes</taxon>
        <taxon>Mesostigmata</taxon>
        <taxon>Gamasina</taxon>
        <taxon>Dermanyssoidea</taxon>
        <taxon>Varroidae</taxon>
        <taxon>Varroa</taxon>
    </lineage>
</organism>
<dbReference type="Pfam" id="PF09202">
    <property type="entry name" value="Rio2_N"/>
    <property type="match status" value="1"/>
</dbReference>
<dbReference type="InterPro" id="IPR015285">
    <property type="entry name" value="RIO2_wHTH_N"/>
</dbReference>
<keyword evidence="9" id="KW-0808">Transferase</keyword>
<dbReference type="CTD" id="55781"/>
<comment type="catalytic activity">
    <reaction evidence="16">
        <text>L-seryl-[protein] + ATP = O-phospho-L-seryl-[protein] + ADP + H(+)</text>
        <dbReference type="Rhea" id="RHEA:17989"/>
        <dbReference type="Rhea" id="RHEA-COMP:9863"/>
        <dbReference type="Rhea" id="RHEA-COMP:11604"/>
        <dbReference type="ChEBI" id="CHEBI:15378"/>
        <dbReference type="ChEBI" id="CHEBI:29999"/>
        <dbReference type="ChEBI" id="CHEBI:30616"/>
        <dbReference type="ChEBI" id="CHEBI:83421"/>
        <dbReference type="ChEBI" id="CHEBI:456216"/>
        <dbReference type="EC" id="2.7.11.1"/>
    </reaction>
</comment>
<evidence type="ECO:0000256" key="6">
    <source>
        <dbReference type="ARBA" id="ARBA00022517"/>
    </source>
</evidence>
<dbReference type="EnsemblMetazoa" id="XM_022788788">
    <property type="protein sequence ID" value="XP_022644523"/>
    <property type="gene ID" value="LOC111243358"/>
</dbReference>
<dbReference type="KEGG" id="vde:111243358"/>
<dbReference type="GO" id="GO:0005634">
    <property type="term" value="C:nucleus"/>
    <property type="evidence" value="ECO:0007669"/>
    <property type="project" value="TreeGrafter"/>
</dbReference>
<evidence type="ECO:0000256" key="13">
    <source>
        <dbReference type="ARBA" id="ARBA00022840"/>
    </source>
</evidence>
<evidence type="ECO:0000256" key="16">
    <source>
        <dbReference type="ARBA" id="ARBA00048679"/>
    </source>
</evidence>
<dbReference type="OMA" id="SEHYEND"/>
<dbReference type="SMART" id="SM00090">
    <property type="entry name" value="RIO"/>
    <property type="match status" value="1"/>
</dbReference>
<evidence type="ECO:0000256" key="15">
    <source>
        <dbReference type="ARBA" id="ARBA00047899"/>
    </source>
</evidence>
<dbReference type="GO" id="GO:0046872">
    <property type="term" value="F:metal ion binding"/>
    <property type="evidence" value="ECO:0007669"/>
    <property type="project" value="UniProtKB-KW"/>
</dbReference>
<comment type="catalytic activity">
    <reaction evidence="15">
        <text>L-threonyl-[protein] + ATP = O-phospho-L-threonyl-[protein] + ADP + H(+)</text>
        <dbReference type="Rhea" id="RHEA:46608"/>
        <dbReference type="Rhea" id="RHEA-COMP:11060"/>
        <dbReference type="Rhea" id="RHEA-COMP:11605"/>
        <dbReference type="ChEBI" id="CHEBI:15378"/>
        <dbReference type="ChEBI" id="CHEBI:30013"/>
        <dbReference type="ChEBI" id="CHEBI:30616"/>
        <dbReference type="ChEBI" id="CHEBI:61977"/>
        <dbReference type="ChEBI" id="CHEBI:456216"/>
        <dbReference type="EC" id="2.7.11.1"/>
    </reaction>
</comment>
<keyword evidence="24" id="KW-1185">Reference proteome</keyword>
<keyword evidence="10" id="KW-0479">Metal-binding</keyword>
<dbReference type="GO" id="GO:0004674">
    <property type="term" value="F:protein serine/threonine kinase activity"/>
    <property type="evidence" value="ECO:0007669"/>
    <property type="project" value="UniProtKB-KW"/>
</dbReference>
<evidence type="ECO:0000256" key="4">
    <source>
        <dbReference type="ARBA" id="ARBA00012513"/>
    </source>
</evidence>
<dbReference type="FunFam" id="1.10.510.10:FF:000307">
    <property type="entry name" value="Serine/threonine-protein kinase RIO2"/>
    <property type="match status" value="1"/>
</dbReference>
<dbReference type="GeneID" id="111243358"/>
<feature type="compositionally biased region" description="Polar residues" evidence="21">
    <location>
        <begin position="410"/>
        <end position="424"/>
    </location>
</feature>
<evidence type="ECO:0000259" key="22">
    <source>
        <dbReference type="SMART" id="SM00090"/>
    </source>
</evidence>
<dbReference type="Proteomes" id="UP000594260">
    <property type="component" value="Unplaced"/>
</dbReference>
<keyword evidence="6" id="KW-0690">Ribosome biogenesis</keyword>
<dbReference type="Gene3D" id="3.30.200.20">
    <property type="entry name" value="Phosphorylase Kinase, domain 1"/>
    <property type="match status" value="1"/>
</dbReference>
<feature type="region of interest" description="Disordered" evidence="21">
    <location>
        <begin position="408"/>
        <end position="433"/>
    </location>
</feature>
<dbReference type="InterPro" id="IPR036390">
    <property type="entry name" value="WH_DNA-bd_sf"/>
</dbReference>
<dbReference type="OrthoDB" id="10258631at2759"/>
<dbReference type="GO" id="GO:0005524">
    <property type="term" value="F:ATP binding"/>
    <property type="evidence" value="ECO:0007669"/>
    <property type="project" value="UniProtKB-KW"/>
</dbReference>
<dbReference type="InterPro" id="IPR000687">
    <property type="entry name" value="RIO_kinase"/>
</dbReference>
<dbReference type="GO" id="GO:0030688">
    <property type="term" value="C:preribosome, small subunit precursor"/>
    <property type="evidence" value="ECO:0007669"/>
    <property type="project" value="TreeGrafter"/>
</dbReference>
<evidence type="ECO:0000313" key="24">
    <source>
        <dbReference type="Proteomes" id="UP000594260"/>
    </source>
</evidence>
<sequence>MGRFNVTMLRYLTADDFRVLTSVEMGMKNHELVPGPLVAMIASLKHGGCQKHLHELCRQKLLSYERGRKYDGYRLTNLGYDYLALKAFTAQNLLYSVGNKIGVGKESDIYLVANVEGEELVLKVHRLGRTSFRKIKEKRDYHVHRRSASWLYLSRLAAVKEYAFMNALHQRGFPVPKPIGVNRHCVIMEFVQGTTMCQMQSINNPADLYDKLMNLLVKLGNAGLIHGDYNEFNLMLTEDEEPILIDFPQMISTKHPNAEFYFDRDVACVREFFRKKLGYESEEFPTFADLERDDLLDMETAASGFTKEVREQLHEALEGMNRDEEPANDDQEENEDGDSDARQSDGVEDLLPQMGKVKLSKREKKELKTRHRQQIAKAEELNTEPKNGCNPSLMEKFFGVDDISKVEVDFNTNTPDNGSNSQKSNGEEEEQKVPELLQANSAVKKDDICQRSVVSSCTTIAPEDVRERMKKQIQRRKQREMYKKSLIAKGESSATNRLRRDNRDIVKQYAGWEEF</sequence>
<dbReference type="GO" id="GO:0030490">
    <property type="term" value="P:maturation of SSU-rRNA"/>
    <property type="evidence" value="ECO:0007669"/>
    <property type="project" value="TreeGrafter"/>
</dbReference>
<dbReference type="FunCoup" id="A0A7M7IZN0">
    <property type="interactions" value="2412"/>
</dbReference>
<dbReference type="CDD" id="cd05144">
    <property type="entry name" value="RIO2_C"/>
    <property type="match status" value="1"/>
</dbReference>
<comment type="similarity">
    <text evidence="3">Belongs to the protein kinase superfamily. RIO-type Ser/Thr kinase family.</text>
</comment>
<dbReference type="EnsemblMetazoa" id="XM_022788785">
    <property type="protein sequence ID" value="XP_022644520"/>
    <property type="gene ID" value="LOC111243358"/>
</dbReference>
<accession>A0A7M7IZN0</accession>
<dbReference type="RefSeq" id="XP_022644522.1">
    <property type="nucleotide sequence ID" value="XM_022788787.1"/>
</dbReference>
<dbReference type="EnsemblMetazoa" id="XM_022788787">
    <property type="protein sequence ID" value="XP_022644522"/>
    <property type="gene ID" value="LOC111243358"/>
</dbReference>
<evidence type="ECO:0000256" key="2">
    <source>
        <dbReference type="ARBA" id="ARBA00004496"/>
    </source>
</evidence>
<keyword evidence="5" id="KW-0963">Cytoplasm</keyword>
<comment type="cofactor">
    <cofactor evidence="1">
        <name>Mg(2+)</name>
        <dbReference type="ChEBI" id="CHEBI:18420"/>
    </cofactor>
</comment>
<dbReference type="RefSeq" id="XP_022644523.1">
    <property type="nucleotide sequence ID" value="XM_022788788.1"/>
</dbReference>
<dbReference type="Pfam" id="PF01163">
    <property type="entry name" value="RIO1"/>
    <property type="match status" value="1"/>
</dbReference>
<dbReference type="InterPro" id="IPR011009">
    <property type="entry name" value="Kinase-like_dom_sf"/>
</dbReference>
<dbReference type="FunFam" id="1.10.10.10:FF:000053">
    <property type="entry name" value="Serine/threonine-protein kinase RIO2"/>
    <property type="match status" value="1"/>
</dbReference>
<comment type="subunit">
    <text evidence="17">Associated with late 40S pre-ribosomal particles. Interacts with PLK1 (via its N-terminus).</text>
</comment>
<dbReference type="EC" id="2.7.11.1" evidence="4"/>
<evidence type="ECO:0000256" key="12">
    <source>
        <dbReference type="ARBA" id="ARBA00022777"/>
    </source>
</evidence>
<evidence type="ECO:0000256" key="7">
    <source>
        <dbReference type="ARBA" id="ARBA00022527"/>
    </source>
</evidence>
<evidence type="ECO:0000256" key="9">
    <source>
        <dbReference type="ARBA" id="ARBA00022679"/>
    </source>
</evidence>
<feature type="region of interest" description="Disordered" evidence="21">
    <location>
        <begin position="318"/>
        <end position="388"/>
    </location>
</feature>
<evidence type="ECO:0000256" key="14">
    <source>
        <dbReference type="ARBA" id="ARBA00022842"/>
    </source>
</evidence>
<keyword evidence="11" id="KW-0547">Nucleotide-binding</keyword>
<dbReference type="PANTHER" id="PTHR45852">
    <property type="entry name" value="SER/THR-PROTEIN KINASE RIO2"/>
    <property type="match status" value="1"/>
</dbReference>
<dbReference type="EnsemblMetazoa" id="XM_022788786">
    <property type="protein sequence ID" value="XP_022644521"/>
    <property type="gene ID" value="LOC111243358"/>
</dbReference>
<evidence type="ECO:0000256" key="3">
    <source>
        <dbReference type="ARBA" id="ARBA00009196"/>
    </source>
</evidence>
<dbReference type="AlphaFoldDB" id="A0A7M7IZN0"/>
<feature type="compositionally biased region" description="Basic residues" evidence="21">
    <location>
        <begin position="358"/>
        <end position="374"/>
    </location>
</feature>
<dbReference type="InterPro" id="IPR018934">
    <property type="entry name" value="RIO_dom"/>
</dbReference>
<dbReference type="Gene3D" id="1.10.510.10">
    <property type="entry name" value="Transferase(Phosphotransferase) domain 1"/>
    <property type="match status" value="1"/>
</dbReference>
<feature type="compositionally biased region" description="Acidic residues" evidence="21">
    <location>
        <begin position="326"/>
        <end position="338"/>
    </location>
</feature>
<evidence type="ECO:0000256" key="10">
    <source>
        <dbReference type="ARBA" id="ARBA00022723"/>
    </source>
</evidence>
<evidence type="ECO:0000256" key="20">
    <source>
        <dbReference type="ARBA" id="ARBA00076005"/>
    </source>
</evidence>
<reference evidence="23" key="1">
    <citation type="submission" date="2021-01" db="UniProtKB">
        <authorList>
            <consortium name="EnsemblMetazoa"/>
        </authorList>
    </citation>
    <scope>IDENTIFICATION</scope>
</reference>
<dbReference type="PANTHER" id="PTHR45852:SF1">
    <property type="entry name" value="SERINE_THREONINE-PROTEIN KINASE RIO2"/>
    <property type="match status" value="1"/>
</dbReference>
<evidence type="ECO:0000256" key="19">
    <source>
        <dbReference type="ARBA" id="ARBA00068837"/>
    </source>
</evidence>
<dbReference type="RefSeq" id="XP_022644521.1">
    <property type="nucleotide sequence ID" value="XM_022788786.1"/>
</dbReference>
<comment type="subcellular location">
    <subcellularLocation>
        <location evidence="2">Cytoplasm</location>
    </subcellularLocation>
</comment>
<keyword evidence="8" id="KW-0597">Phosphoprotein</keyword>
<feature type="domain" description="RIO kinase" evidence="22">
    <location>
        <begin position="66"/>
        <end position="289"/>
    </location>
</feature>
<evidence type="ECO:0000256" key="21">
    <source>
        <dbReference type="SAM" id="MobiDB-lite"/>
    </source>
</evidence>
<dbReference type="InterPro" id="IPR030484">
    <property type="entry name" value="Rio2"/>
</dbReference>
<evidence type="ECO:0000256" key="18">
    <source>
        <dbReference type="ARBA" id="ARBA00068353"/>
    </source>
</evidence>
<evidence type="ECO:0000256" key="8">
    <source>
        <dbReference type="ARBA" id="ARBA00022553"/>
    </source>
</evidence>
<name>A0A7M7IZN0_VARDE</name>
<protein>
    <recommendedName>
        <fullName evidence="18">Serine/threonine-protein kinase RIO2</fullName>
        <ecNumber evidence="4">2.7.11.1</ecNumber>
    </recommendedName>
    <alternativeName>
        <fullName evidence="20">RIO kinase 2</fullName>
    </alternativeName>
    <alternativeName>
        <fullName evidence="19">Serine/threonine-protein kinase rio2</fullName>
    </alternativeName>
</protein>
<dbReference type="SUPFAM" id="SSF56112">
    <property type="entry name" value="Protein kinase-like (PK-like)"/>
    <property type="match status" value="1"/>
</dbReference>
<dbReference type="InParanoid" id="A0A7M7IZN0"/>
<dbReference type="GO" id="GO:0005829">
    <property type="term" value="C:cytosol"/>
    <property type="evidence" value="ECO:0007669"/>
    <property type="project" value="TreeGrafter"/>
</dbReference>
<dbReference type="Gene3D" id="1.10.10.10">
    <property type="entry name" value="Winged helix-like DNA-binding domain superfamily/Winged helix DNA-binding domain"/>
    <property type="match status" value="1"/>
</dbReference>
<proteinExistence type="inferred from homology"/>
<evidence type="ECO:0000256" key="1">
    <source>
        <dbReference type="ARBA" id="ARBA00001946"/>
    </source>
</evidence>
<evidence type="ECO:0000256" key="11">
    <source>
        <dbReference type="ARBA" id="ARBA00022741"/>
    </source>
</evidence>
<evidence type="ECO:0000256" key="17">
    <source>
        <dbReference type="ARBA" id="ARBA00064676"/>
    </source>
</evidence>
<keyword evidence="13" id="KW-0067">ATP-binding</keyword>
<keyword evidence="12" id="KW-0418">Kinase</keyword>
<keyword evidence="7" id="KW-0723">Serine/threonine-protein kinase</keyword>
<dbReference type="FunFam" id="3.30.200.20:FF:000052">
    <property type="entry name" value="Serine/threonine-protein kinase RIO2"/>
    <property type="match status" value="1"/>
</dbReference>
<dbReference type="InterPro" id="IPR036388">
    <property type="entry name" value="WH-like_DNA-bd_sf"/>
</dbReference>
<dbReference type="RefSeq" id="XP_022644520.1">
    <property type="nucleotide sequence ID" value="XM_022788785.1"/>
</dbReference>